<keyword evidence="1" id="KW-0175">Coiled coil</keyword>
<feature type="compositionally biased region" description="Acidic residues" evidence="2">
    <location>
        <begin position="81"/>
        <end position="90"/>
    </location>
</feature>
<organism>
    <name type="scientific">Physcomitrium patens</name>
    <name type="common">Spreading-leaved earth moss</name>
    <name type="synonym">Physcomitrella patens</name>
    <dbReference type="NCBI Taxonomy" id="3218"/>
    <lineage>
        <taxon>Eukaryota</taxon>
        <taxon>Viridiplantae</taxon>
        <taxon>Streptophyta</taxon>
        <taxon>Embryophyta</taxon>
        <taxon>Bryophyta</taxon>
        <taxon>Bryophytina</taxon>
        <taxon>Bryopsida</taxon>
        <taxon>Funariidae</taxon>
        <taxon>Funariales</taxon>
        <taxon>Funariaceae</taxon>
        <taxon>Physcomitrium</taxon>
    </lineage>
</organism>
<proteinExistence type="predicted"/>
<evidence type="ECO:0000256" key="1">
    <source>
        <dbReference type="SAM" id="Coils"/>
    </source>
</evidence>
<protein>
    <submittedName>
        <fullName evidence="3">Predicted protein</fullName>
    </submittedName>
</protein>
<accession>A9U4G4</accession>
<evidence type="ECO:0000313" key="3">
    <source>
        <dbReference type="EMBL" id="EDQ49444.1"/>
    </source>
</evidence>
<gene>
    <name evidence="3" type="ORF">PHYPADRAFT_101967</name>
</gene>
<evidence type="ECO:0000256" key="2">
    <source>
        <dbReference type="SAM" id="MobiDB-lite"/>
    </source>
</evidence>
<dbReference type="EMBL" id="DS545386">
    <property type="protein sequence ID" value="EDQ49444.1"/>
    <property type="molecule type" value="Genomic_DNA"/>
</dbReference>
<feature type="coiled-coil region" evidence="1">
    <location>
        <begin position="36"/>
        <end position="63"/>
    </location>
</feature>
<feature type="region of interest" description="Disordered" evidence="2">
    <location>
        <begin position="75"/>
        <end position="111"/>
    </location>
</feature>
<name>A9U4G4_PHYPA</name>
<sequence>MLQIKLALLEKEVNNLVRTNMPVSATTPLEIPLKPTEEWQKMLEERDNQIAHLESQVRELDMLNEDLIVCLDGKTSNTKADDEDVAEEEVTNSKGGKPIPFTEEANATTSL</sequence>
<reference evidence="3" key="1">
    <citation type="journal article" date="2008" name="Science">
        <title>The Physcomitrella genome reveals evolutionary insights into the conquest of land by plants.</title>
        <authorList>
            <person name="Rensing S."/>
            <person name="Lang D."/>
            <person name="Zimmer A."/>
            <person name="Terry A."/>
            <person name="Salamov A."/>
            <person name="Shapiro H."/>
            <person name="Nishiyama T."/>
            <person name="Perroud P.-F."/>
            <person name="Lindquist E."/>
            <person name="Kamisugi Y."/>
            <person name="Tanahashi T."/>
            <person name="Sakakibara K."/>
            <person name="Fujita T."/>
            <person name="Oishi K."/>
            <person name="Shin-I T."/>
            <person name="Kuroki Y."/>
            <person name="Toyoda A."/>
            <person name="Suzuki Y."/>
            <person name="Hashimoto A."/>
            <person name="Yamaguchi K."/>
            <person name="Sugano A."/>
            <person name="Kohara Y."/>
            <person name="Fujiyama A."/>
            <person name="Anterola A."/>
            <person name="Aoki S."/>
            <person name="Ashton N."/>
            <person name="Barbazuk W.B."/>
            <person name="Barker E."/>
            <person name="Bennetzen J."/>
            <person name="Bezanilla M."/>
            <person name="Blankenship R."/>
            <person name="Cho S.H."/>
            <person name="Dutcher S."/>
            <person name="Estelle M."/>
            <person name="Fawcett J.A."/>
            <person name="Gundlach H."/>
            <person name="Hanada K."/>
            <person name="Heyl A."/>
            <person name="Hicks K.A."/>
            <person name="Hugh J."/>
            <person name="Lohr M."/>
            <person name="Mayer K."/>
            <person name="Melkozernov A."/>
            <person name="Murata T."/>
            <person name="Nelson D."/>
            <person name="Pils B."/>
            <person name="Prigge M."/>
            <person name="Reiss B."/>
            <person name="Renner T."/>
            <person name="Rombauts S."/>
            <person name="Rushton P."/>
            <person name="Sanderfoot A."/>
            <person name="Schween G."/>
            <person name="Shiu S.-H."/>
            <person name="Stueber K."/>
            <person name="Theodoulou F.L."/>
            <person name="Tu H."/>
            <person name="Van de Peer Y."/>
            <person name="Verrier P.J."/>
            <person name="Waters E."/>
            <person name="Wood A."/>
            <person name="Yang L."/>
            <person name="Cove D."/>
            <person name="Cuming A."/>
            <person name="Hasebe M."/>
            <person name="Lucas S."/>
            <person name="Mishler D.B."/>
            <person name="Reski R."/>
            <person name="Grigoriev I."/>
            <person name="Quatrano R.S."/>
            <person name="Boore J.L."/>
        </authorList>
    </citation>
    <scope>NUCLEOTIDE SEQUENCE [LARGE SCALE GENOMIC DNA]</scope>
</reference>
<dbReference type="AlphaFoldDB" id="A9U4G4"/>